<gene>
    <name evidence="2" type="ORF">L227DRAFT_223162</name>
</gene>
<organism evidence="2 3">
    <name type="scientific">Lentinus tigrinus ALCF2SS1-6</name>
    <dbReference type="NCBI Taxonomy" id="1328759"/>
    <lineage>
        <taxon>Eukaryota</taxon>
        <taxon>Fungi</taxon>
        <taxon>Dikarya</taxon>
        <taxon>Basidiomycota</taxon>
        <taxon>Agaricomycotina</taxon>
        <taxon>Agaricomycetes</taxon>
        <taxon>Polyporales</taxon>
        <taxon>Polyporaceae</taxon>
        <taxon>Lentinus</taxon>
    </lineage>
</organism>
<dbReference type="EMBL" id="ML122279">
    <property type="protein sequence ID" value="RPD57758.1"/>
    <property type="molecule type" value="Genomic_DNA"/>
</dbReference>
<name>A0A5C2S2T0_9APHY</name>
<evidence type="ECO:0000313" key="3">
    <source>
        <dbReference type="Proteomes" id="UP000313359"/>
    </source>
</evidence>
<reference evidence="2" key="1">
    <citation type="journal article" date="2018" name="Genome Biol. Evol.">
        <title>Genomics and development of Lentinus tigrinus, a white-rot wood-decaying mushroom with dimorphic fruiting bodies.</title>
        <authorList>
            <person name="Wu B."/>
            <person name="Xu Z."/>
            <person name="Knudson A."/>
            <person name="Carlson A."/>
            <person name="Chen N."/>
            <person name="Kovaka S."/>
            <person name="LaButti K."/>
            <person name="Lipzen A."/>
            <person name="Pennachio C."/>
            <person name="Riley R."/>
            <person name="Schakwitz W."/>
            <person name="Umezawa K."/>
            <person name="Ohm R.A."/>
            <person name="Grigoriev I.V."/>
            <person name="Nagy L.G."/>
            <person name="Gibbons J."/>
            <person name="Hibbett D."/>
        </authorList>
    </citation>
    <scope>NUCLEOTIDE SEQUENCE [LARGE SCALE GENOMIC DNA]</scope>
    <source>
        <strain evidence="2">ALCF2SS1-6</strain>
    </source>
</reference>
<evidence type="ECO:0000313" key="2">
    <source>
        <dbReference type="EMBL" id="RPD57758.1"/>
    </source>
</evidence>
<protein>
    <submittedName>
        <fullName evidence="2">Uncharacterized protein</fullName>
    </submittedName>
</protein>
<feature type="region of interest" description="Disordered" evidence="1">
    <location>
        <begin position="1"/>
        <end position="30"/>
    </location>
</feature>
<sequence length="183" mass="20547">MKFEQNWPPLSAVPTRSAPSRPVPSLSPTSQSYVWRPYHTQGAPDRHARNSTSPFPASCLSARFVLLSHRSADTIADTPCLCALCLTHAFSFSFRYPYPYPATAAGSRPSRLASHGVAIDWAYLYSREGHHRVHSAELISSRQQLSDCVLRLLSIRRAEQQLPSIHNVHLDDVSRRPRPVLYS</sequence>
<accession>A0A5C2S2T0</accession>
<proteinExistence type="predicted"/>
<evidence type="ECO:0000256" key="1">
    <source>
        <dbReference type="SAM" id="MobiDB-lite"/>
    </source>
</evidence>
<keyword evidence="3" id="KW-1185">Reference proteome</keyword>
<dbReference type="Proteomes" id="UP000313359">
    <property type="component" value="Unassembled WGS sequence"/>
</dbReference>
<dbReference type="AlphaFoldDB" id="A0A5C2S2T0"/>